<organism evidence="1">
    <name type="scientific">Rhizophora mucronata</name>
    <name type="common">Asiatic mangrove</name>
    <dbReference type="NCBI Taxonomy" id="61149"/>
    <lineage>
        <taxon>Eukaryota</taxon>
        <taxon>Viridiplantae</taxon>
        <taxon>Streptophyta</taxon>
        <taxon>Embryophyta</taxon>
        <taxon>Tracheophyta</taxon>
        <taxon>Spermatophyta</taxon>
        <taxon>Magnoliopsida</taxon>
        <taxon>eudicotyledons</taxon>
        <taxon>Gunneridae</taxon>
        <taxon>Pentapetalae</taxon>
        <taxon>rosids</taxon>
        <taxon>fabids</taxon>
        <taxon>Malpighiales</taxon>
        <taxon>Rhizophoraceae</taxon>
        <taxon>Rhizophora</taxon>
    </lineage>
</organism>
<name>A0A2P2M537_RHIMU</name>
<dbReference type="EMBL" id="GGEC01044852">
    <property type="protein sequence ID" value="MBX25336.1"/>
    <property type="molecule type" value="Transcribed_RNA"/>
</dbReference>
<accession>A0A2P2M537</accession>
<protein>
    <submittedName>
        <fullName evidence="1">MADS-box protein SVP isoform X1</fullName>
    </submittedName>
</protein>
<reference evidence="1" key="1">
    <citation type="submission" date="2018-02" db="EMBL/GenBank/DDBJ databases">
        <title>Rhizophora mucronata_Transcriptome.</title>
        <authorList>
            <person name="Meera S.P."/>
            <person name="Sreeshan A."/>
            <person name="Augustine A."/>
        </authorList>
    </citation>
    <scope>NUCLEOTIDE SEQUENCE</scope>
    <source>
        <tissue evidence="1">Leaf</tissue>
    </source>
</reference>
<evidence type="ECO:0000313" key="1">
    <source>
        <dbReference type="EMBL" id="MBX25336.1"/>
    </source>
</evidence>
<proteinExistence type="predicted"/>
<sequence>MRSAPSGARKSN</sequence>